<comment type="caution">
    <text evidence="7">The sequence shown here is derived from an EMBL/GenBank/DDBJ whole genome shotgun (WGS) entry which is preliminary data.</text>
</comment>
<sequence>MTHSEPPVAAKRPIPRTHHGDVFEDPYEWLREKESPDVIAHLEAENSFTDASTAHLAGLRTRIFEEIRSRTLETDLSVPVREGDYWYYSRSFEGKEYGVHCRAPITSPDDWTPPKLDAETEVPGEEILLDGNIEADGHDFFRIGSFDVSRDGARLLFGVDTEGDERYVLRIRDLATGIQLADEIPGTFSGAMFSPDGRFVFYSTVDDAWRPDTIWRHEVGTEVAADVVVHKEEDERFWGGIGLTRSGDYLVIGLGSSVTSEYLIAPASDPTSEFRVVWPRREGVEYSIEHARIGHDSVLLILHNDGAPNFELVAVSPEEPGTGPADATVVIAHSEERRLEAVDAFAHHLAFSYRRDGLTQVGTTLLGPDSTIADIAIDELAFDEPLYSVGFGGNPEWEQPTLRIGFGSFVTPSSVFDCDVRTGERTLLKQQQVLGGYDPAEYEQAREWATAEDGTRVPISLVWRQDGETGPRPFLLYGYGSYEASMDPALSIARLSMLDRGAGFAIAHVRGGGELGRSWYEEGKLLVKKNTFTDFVASARHLVDAGIARPDALVAEGGSAGGLLMGAVANLAPELFSGIHASVPFVDALTTILDPSLPLTVIEWDEWGDPLHDPDVYAYMKTYSPYENVREGAQYPRILATTSLNDTRVYYVEPAKWVARLREVGAPALLKTEMVAGHGGVSGRYAQWHERAFELAWILDALGVADA</sequence>
<evidence type="ECO:0000256" key="3">
    <source>
        <dbReference type="ARBA" id="ARBA00022801"/>
    </source>
</evidence>
<keyword evidence="8" id="KW-1185">Reference proteome</keyword>
<dbReference type="EMBL" id="RZGZ01000002">
    <property type="protein sequence ID" value="RUR01117.1"/>
    <property type="molecule type" value="Genomic_DNA"/>
</dbReference>
<dbReference type="Gene3D" id="2.130.10.120">
    <property type="entry name" value="Prolyl oligopeptidase, N-terminal domain"/>
    <property type="match status" value="1"/>
</dbReference>
<organism evidence="7 8">
    <name type="scientific">Labedella endophytica</name>
    <dbReference type="NCBI Taxonomy" id="1523160"/>
    <lineage>
        <taxon>Bacteria</taxon>
        <taxon>Bacillati</taxon>
        <taxon>Actinomycetota</taxon>
        <taxon>Actinomycetes</taxon>
        <taxon>Micrococcales</taxon>
        <taxon>Microbacteriaceae</taxon>
        <taxon>Labedella</taxon>
    </lineage>
</organism>
<name>A0A433JSW1_9MICO</name>
<accession>A0A433JSW1</accession>
<dbReference type="GO" id="GO:0004252">
    <property type="term" value="F:serine-type endopeptidase activity"/>
    <property type="evidence" value="ECO:0007669"/>
    <property type="project" value="InterPro"/>
</dbReference>
<keyword evidence="4" id="KW-0720">Serine protease</keyword>
<dbReference type="PANTHER" id="PTHR11757">
    <property type="entry name" value="PROTEASE FAMILY S9A OLIGOPEPTIDASE"/>
    <property type="match status" value="1"/>
</dbReference>
<evidence type="ECO:0000256" key="2">
    <source>
        <dbReference type="ARBA" id="ARBA00022670"/>
    </source>
</evidence>
<dbReference type="AlphaFoldDB" id="A0A433JSW1"/>
<dbReference type="InterPro" id="IPR051543">
    <property type="entry name" value="Serine_Peptidase_S9A"/>
</dbReference>
<keyword evidence="3" id="KW-0378">Hydrolase</keyword>
<dbReference type="Proteomes" id="UP000274909">
    <property type="component" value="Unassembled WGS sequence"/>
</dbReference>
<dbReference type="SUPFAM" id="SSF50993">
    <property type="entry name" value="Peptidase/esterase 'gauge' domain"/>
    <property type="match status" value="1"/>
</dbReference>
<dbReference type="Gene3D" id="3.40.50.1820">
    <property type="entry name" value="alpha/beta hydrolase"/>
    <property type="match status" value="1"/>
</dbReference>
<feature type="domain" description="Peptidase S9 prolyl oligopeptidase catalytic" evidence="5">
    <location>
        <begin position="493"/>
        <end position="703"/>
    </location>
</feature>
<dbReference type="SUPFAM" id="SSF53474">
    <property type="entry name" value="alpha/beta-Hydrolases"/>
    <property type="match status" value="1"/>
</dbReference>
<evidence type="ECO:0000256" key="1">
    <source>
        <dbReference type="ARBA" id="ARBA00005228"/>
    </source>
</evidence>
<evidence type="ECO:0000313" key="7">
    <source>
        <dbReference type="EMBL" id="RUR01117.1"/>
    </source>
</evidence>
<keyword evidence="2" id="KW-0645">Protease</keyword>
<comment type="similarity">
    <text evidence="1">Belongs to the peptidase S9A family.</text>
</comment>
<dbReference type="Pfam" id="PF00326">
    <property type="entry name" value="Peptidase_S9"/>
    <property type="match status" value="1"/>
</dbReference>
<evidence type="ECO:0000256" key="4">
    <source>
        <dbReference type="ARBA" id="ARBA00022825"/>
    </source>
</evidence>
<reference evidence="7 8" key="1">
    <citation type="submission" date="2018-12" db="EMBL/GenBank/DDBJ databases">
        <authorList>
            <person name="Li F."/>
        </authorList>
    </citation>
    <scope>NUCLEOTIDE SEQUENCE [LARGE SCALE GENOMIC DNA]</scope>
    <source>
        <strain evidence="7 8">EGI 6500705</strain>
    </source>
</reference>
<proteinExistence type="inferred from homology"/>
<dbReference type="GO" id="GO:0006508">
    <property type="term" value="P:proteolysis"/>
    <property type="evidence" value="ECO:0007669"/>
    <property type="project" value="UniProtKB-KW"/>
</dbReference>
<evidence type="ECO:0000259" key="6">
    <source>
        <dbReference type="Pfam" id="PF02897"/>
    </source>
</evidence>
<dbReference type="InterPro" id="IPR029058">
    <property type="entry name" value="AB_hydrolase_fold"/>
</dbReference>
<evidence type="ECO:0000259" key="5">
    <source>
        <dbReference type="Pfam" id="PF00326"/>
    </source>
</evidence>
<dbReference type="InterPro" id="IPR001375">
    <property type="entry name" value="Peptidase_S9_cat"/>
</dbReference>
<dbReference type="InterPro" id="IPR023302">
    <property type="entry name" value="Pept_S9A_N"/>
</dbReference>
<dbReference type="PANTHER" id="PTHR11757:SF19">
    <property type="entry name" value="PROLYL ENDOPEPTIDASE-LIKE"/>
    <property type="match status" value="1"/>
</dbReference>
<dbReference type="OrthoDB" id="9801421at2"/>
<dbReference type="PRINTS" id="PR00862">
    <property type="entry name" value="PROLIGOPTASE"/>
</dbReference>
<dbReference type="Pfam" id="PF02897">
    <property type="entry name" value="Peptidase_S9_N"/>
    <property type="match status" value="1"/>
</dbReference>
<protein>
    <submittedName>
        <fullName evidence="7">S9 family peptidase</fullName>
    </submittedName>
</protein>
<gene>
    <name evidence="7" type="ORF">ELQ94_06205</name>
</gene>
<dbReference type="InterPro" id="IPR002470">
    <property type="entry name" value="Peptidase_S9A"/>
</dbReference>
<evidence type="ECO:0000313" key="8">
    <source>
        <dbReference type="Proteomes" id="UP000274909"/>
    </source>
</evidence>
<dbReference type="RefSeq" id="WP_127048275.1">
    <property type="nucleotide sequence ID" value="NZ_RZGZ01000002.1"/>
</dbReference>
<feature type="domain" description="Peptidase S9A N-terminal" evidence="6">
    <location>
        <begin position="6"/>
        <end position="431"/>
    </location>
</feature>